<dbReference type="InterPro" id="IPR037171">
    <property type="entry name" value="NagB/RpiA_transferase-like"/>
</dbReference>
<dbReference type="InterPro" id="IPR036390">
    <property type="entry name" value="WH_DNA-bd_sf"/>
</dbReference>
<evidence type="ECO:0000313" key="6">
    <source>
        <dbReference type="Proteomes" id="UP000036196"/>
    </source>
</evidence>
<dbReference type="PANTHER" id="PTHR30363:SF44">
    <property type="entry name" value="AGA OPERON TRANSCRIPTIONAL REPRESSOR-RELATED"/>
    <property type="match status" value="1"/>
</dbReference>
<protein>
    <submittedName>
        <fullName evidence="5">DeoR faimly transcriptional regulator</fullName>
    </submittedName>
</protein>
<accession>A0A0J5L626</accession>
<dbReference type="PRINTS" id="PR00037">
    <property type="entry name" value="HTHLACR"/>
</dbReference>
<keyword evidence="6" id="KW-1185">Reference proteome</keyword>
<evidence type="ECO:0000259" key="4">
    <source>
        <dbReference type="PROSITE" id="PS51000"/>
    </source>
</evidence>
<name>A0A0J5L626_PLUGE</name>
<dbReference type="InterPro" id="IPR001034">
    <property type="entry name" value="DeoR_HTH"/>
</dbReference>
<dbReference type="Gene3D" id="3.40.50.1360">
    <property type="match status" value="1"/>
</dbReference>
<organism evidence="5 6">
    <name type="scientific">Pluralibacter gergoviae</name>
    <name type="common">Enterobacter gergoviae</name>
    <dbReference type="NCBI Taxonomy" id="61647"/>
    <lineage>
        <taxon>Bacteria</taxon>
        <taxon>Pseudomonadati</taxon>
        <taxon>Pseudomonadota</taxon>
        <taxon>Gammaproteobacteria</taxon>
        <taxon>Enterobacterales</taxon>
        <taxon>Enterobacteriaceae</taxon>
        <taxon>Pluralibacter</taxon>
    </lineage>
</organism>
<dbReference type="GO" id="GO:0003700">
    <property type="term" value="F:DNA-binding transcription factor activity"/>
    <property type="evidence" value="ECO:0007669"/>
    <property type="project" value="InterPro"/>
</dbReference>
<dbReference type="eggNOG" id="COG1349">
    <property type="taxonomic scope" value="Bacteria"/>
</dbReference>
<dbReference type="AlphaFoldDB" id="A0A0J5L626"/>
<gene>
    <name evidence="5" type="ORF">ABW06_09745</name>
</gene>
<dbReference type="STRING" id="61647.LG71_22085"/>
<dbReference type="PROSITE" id="PS00894">
    <property type="entry name" value="HTH_DEOR_1"/>
    <property type="match status" value="1"/>
</dbReference>
<proteinExistence type="predicted"/>
<evidence type="ECO:0000313" key="5">
    <source>
        <dbReference type="EMBL" id="KMK14235.1"/>
    </source>
</evidence>
<dbReference type="SMART" id="SM00420">
    <property type="entry name" value="HTH_DEOR"/>
    <property type="match status" value="1"/>
</dbReference>
<dbReference type="GO" id="GO:0003677">
    <property type="term" value="F:DNA binding"/>
    <property type="evidence" value="ECO:0007669"/>
    <property type="project" value="UniProtKB-KW"/>
</dbReference>
<dbReference type="Gene3D" id="1.10.10.10">
    <property type="entry name" value="Winged helix-like DNA-binding domain superfamily/Winged helix DNA-binding domain"/>
    <property type="match status" value="1"/>
</dbReference>
<evidence type="ECO:0000256" key="3">
    <source>
        <dbReference type="ARBA" id="ARBA00023163"/>
    </source>
</evidence>
<keyword evidence="3" id="KW-0804">Transcription</keyword>
<dbReference type="EMBL" id="LDZF01000008">
    <property type="protein sequence ID" value="KMK14235.1"/>
    <property type="molecule type" value="Genomic_DNA"/>
</dbReference>
<evidence type="ECO:0000256" key="2">
    <source>
        <dbReference type="ARBA" id="ARBA00023125"/>
    </source>
</evidence>
<dbReference type="InterPro" id="IPR014036">
    <property type="entry name" value="DeoR-like_C"/>
</dbReference>
<dbReference type="Pfam" id="PF00455">
    <property type="entry name" value="DeoRC"/>
    <property type="match status" value="1"/>
</dbReference>
<dbReference type="InterPro" id="IPR050313">
    <property type="entry name" value="Carb_Metab_HTH_regulators"/>
</dbReference>
<dbReference type="Pfam" id="PF08220">
    <property type="entry name" value="HTH_DeoR"/>
    <property type="match status" value="1"/>
</dbReference>
<evidence type="ECO:0000256" key="1">
    <source>
        <dbReference type="ARBA" id="ARBA00023015"/>
    </source>
</evidence>
<dbReference type="PANTHER" id="PTHR30363">
    <property type="entry name" value="HTH-TYPE TRANSCRIPTIONAL REGULATOR SRLR-RELATED"/>
    <property type="match status" value="1"/>
</dbReference>
<dbReference type="InterPro" id="IPR018356">
    <property type="entry name" value="Tscrpt_reg_HTH_DeoR_CS"/>
</dbReference>
<keyword evidence="2" id="KW-0238">DNA-binding</keyword>
<feature type="domain" description="HTH deoR-type" evidence="4">
    <location>
        <begin position="6"/>
        <end position="61"/>
    </location>
</feature>
<dbReference type="Proteomes" id="UP000036196">
    <property type="component" value="Unassembled WGS sequence"/>
</dbReference>
<dbReference type="PROSITE" id="PS51000">
    <property type="entry name" value="HTH_DEOR_2"/>
    <property type="match status" value="1"/>
</dbReference>
<dbReference type="PATRIC" id="fig|61647.15.peg.5317"/>
<comment type="caution">
    <text evidence="5">The sequence shown here is derived from an EMBL/GenBank/DDBJ whole genome shotgun (WGS) entry which is preliminary data.</text>
</comment>
<dbReference type="InterPro" id="IPR036388">
    <property type="entry name" value="WH-like_DNA-bd_sf"/>
</dbReference>
<dbReference type="SUPFAM" id="SSF46785">
    <property type="entry name" value="Winged helix' DNA-binding domain"/>
    <property type="match status" value="1"/>
</dbReference>
<dbReference type="SMART" id="SM01134">
    <property type="entry name" value="DeoRC"/>
    <property type="match status" value="1"/>
</dbReference>
<dbReference type="RefSeq" id="WP_048278901.1">
    <property type="nucleotide sequence ID" value="NZ_LDZF01000008.1"/>
</dbReference>
<sequence length="239" mass="27106">MSRYNKEERVKRIIERVSRESHVTISELADHFSVSHMTIRRDIEELQKQGMIKVVFGGKIVKNFIETSPPYNNKARENTAYKKNVALKAWHFLQPGQVVYMDGGTTIKELAFRVDMPLTVLTNDISTASILNENQYVKVILCPGELVRESLSAYSTETLRFLSDHSCDIAFIGADGFSKEYGAMTTSQAKADCKWMAAHRAAKSILLLDHTKENVFCNYKIADLDFFSEVIIDDNALIL</sequence>
<dbReference type="SUPFAM" id="SSF100950">
    <property type="entry name" value="NagB/RpiA/CoA transferase-like"/>
    <property type="match status" value="1"/>
</dbReference>
<reference evidence="5 6" key="1">
    <citation type="submission" date="2015-05" db="EMBL/GenBank/DDBJ databases">
        <title>Genome sequences of Pluralibacter gergoviae.</title>
        <authorList>
            <person name="Greninger A.L."/>
            <person name="Miller S."/>
        </authorList>
    </citation>
    <scope>NUCLEOTIDE SEQUENCE [LARGE SCALE GENOMIC DNA]</scope>
    <source>
        <strain evidence="5 6">JS81F13</strain>
    </source>
</reference>
<keyword evidence="1" id="KW-0805">Transcription regulation</keyword>